<proteinExistence type="predicted"/>
<reference evidence="5" key="2">
    <citation type="submission" date="2019-06" db="EMBL/GenBank/DDBJ databases">
        <title>Co-occurence of chitin degradation, pigmentation and bioactivity in marine Pseudoalteromonas.</title>
        <authorList>
            <person name="Sonnenschein E.C."/>
            <person name="Bech P.K."/>
        </authorList>
    </citation>
    <scope>NUCLEOTIDE SEQUENCE [LARGE SCALE GENOMIC DNA]</scope>
    <source>
        <strain evidence="5">S3790</strain>
        <strain evidence="3">S3895</strain>
    </source>
</reference>
<accession>A0A5S3V8W6</accession>
<organism evidence="2 5">
    <name type="scientific">Pseudoalteromonas aurantia</name>
    <dbReference type="NCBI Taxonomy" id="43654"/>
    <lineage>
        <taxon>Bacteria</taxon>
        <taxon>Pseudomonadati</taxon>
        <taxon>Pseudomonadota</taxon>
        <taxon>Gammaproteobacteria</taxon>
        <taxon>Alteromonadales</taxon>
        <taxon>Pseudoalteromonadaceae</taxon>
        <taxon>Pseudoalteromonas</taxon>
    </lineage>
</organism>
<evidence type="ECO:0000256" key="1">
    <source>
        <dbReference type="SAM" id="SignalP"/>
    </source>
</evidence>
<dbReference type="EMBL" id="PNBX01000039">
    <property type="protein sequence ID" value="TMO68336.1"/>
    <property type="molecule type" value="Genomic_DNA"/>
</dbReference>
<feature type="chain" id="PRO_5024278844" evidence="1">
    <location>
        <begin position="22"/>
        <end position="263"/>
    </location>
</feature>
<keyword evidence="1" id="KW-0732">Signal</keyword>
<dbReference type="Proteomes" id="UP000307164">
    <property type="component" value="Unassembled WGS sequence"/>
</dbReference>
<evidence type="ECO:0000313" key="4">
    <source>
        <dbReference type="Proteomes" id="UP000307164"/>
    </source>
</evidence>
<evidence type="ECO:0000313" key="2">
    <source>
        <dbReference type="EMBL" id="TMO68336.1"/>
    </source>
</evidence>
<protein>
    <submittedName>
        <fullName evidence="2">Uncharacterized protein</fullName>
    </submittedName>
</protein>
<evidence type="ECO:0000313" key="3">
    <source>
        <dbReference type="EMBL" id="TMO76844.1"/>
    </source>
</evidence>
<dbReference type="AlphaFoldDB" id="A0A5S3V8W6"/>
<sequence length="263" mass="29162">MKVCNFAVVALSLATITQSFASSKNVFDIDGYDRYTTYAEGPVSSSVIASDYAHYLDVYLHPSATTNKCYSAEVQTENTGELITFASIRTVDQHGRIHQVLTTIPDEYVAINKKLVVTCDDDSGDEYKIHVKIPSAPKIHWVLTVEPTENSQYIQPHQSFGYHTEYKANSTLRIENQTTDSFCQTTSKFSPDLGLFNGVGGADKFNSNVFMTNKVVDNGANPKPVLIQSVECQNSAGKTVARKIFDLTDEAAIELIHDEVEYH</sequence>
<evidence type="ECO:0000313" key="5">
    <source>
        <dbReference type="Proteomes" id="UP000307217"/>
    </source>
</evidence>
<gene>
    <name evidence="2" type="ORF">CWC19_09710</name>
    <name evidence="3" type="ORF">CWC20_05280</name>
</gene>
<keyword evidence="4" id="KW-1185">Reference proteome</keyword>
<reference evidence="2" key="3">
    <citation type="submission" date="2019-09" db="EMBL/GenBank/DDBJ databases">
        <title>Co-occurence of chitin degradation, pigmentation and bioactivity in marine Pseudoalteromonas.</title>
        <authorList>
            <person name="Sonnenschein E.C."/>
            <person name="Bech P.K."/>
        </authorList>
    </citation>
    <scope>NUCLEOTIDE SEQUENCE</scope>
    <source>
        <strain evidence="2">S3790</strain>
        <strain evidence="4">S3895</strain>
    </source>
</reference>
<dbReference type="RefSeq" id="WP_138591699.1">
    <property type="nucleotide sequence ID" value="NZ_PNBW01000024.1"/>
</dbReference>
<dbReference type="EMBL" id="PNBW01000024">
    <property type="protein sequence ID" value="TMO76844.1"/>
    <property type="molecule type" value="Genomic_DNA"/>
</dbReference>
<comment type="caution">
    <text evidence="2">The sequence shown here is derived from an EMBL/GenBank/DDBJ whole genome shotgun (WGS) entry which is preliminary data.</text>
</comment>
<dbReference type="OrthoDB" id="6306720at2"/>
<dbReference type="Proteomes" id="UP000307217">
    <property type="component" value="Unassembled WGS sequence"/>
</dbReference>
<name>A0A5S3V8W6_9GAMM</name>
<reference evidence="4 5" key="1">
    <citation type="submission" date="2018-01" db="EMBL/GenBank/DDBJ databases">
        <authorList>
            <person name="Paulsen S."/>
            <person name="Gram L.K."/>
        </authorList>
    </citation>
    <scope>NUCLEOTIDE SEQUENCE [LARGE SCALE GENOMIC DNA]</scope>
    <source>
        <strain evidence="2 5">S3790</strain>
        <strain evidence="3 4">S3895</strain>
    </source>
</reference>
<feature type="signal peptide" evidence="1">
    <location>
        <begin position="1"/>
        <end position="21"/>
    </location>
</feature>